<keyword evidence="1" id="KW-1185">Reference proteome</keyword>
<dbReference type="Proteomes" id="UP000095287">
    <property type="component" value="Unplaced"/>
</dbReference>
<proteinExistence type="predicted"/>
<dbReference type="WBParaSite" id="L893_g27907.t1">
    <property type="protein sequence ID" value="L893_g27907.t1"/>
    <property type="gene ID" value="L893_g27907"/>
</dbReference>
<sequence>MSFPFDCPLLEWSHKCTDHTNANVTLFALAEPIIGKMIFVGPVDHRLPPSSDSNWDGGLEVVTVERTSYN</sequence>
<reference evidence="2" key="1">
    <citation type="submission" date="2016-11" db="UniProtKB">
        <authorList>
            <consortium name="WormBaseParasite"/>
        </authorList>
    </citation>
    <scope>IDENTIFICATION</scope>
</reference>
<organism evidence="1 2">
    <name type="scientific">Steinernema glaseri</name>
    <dbReference type="NCBI Taxonomy" id="37863"/>
    <lineage>
        <taxon>Eukaryota</taxon>
        <taxon>Metazoa</taxon>
        <taxon>Ecdysozoa</taxon>
        <taxon>Nematoda</taxon>
        <taxon>Chromadorea</taxon>
        <taxon>Rhabditida</taxon>
        <taxon>Tylenchina</taxon>
        <taxon>Panagrolaimomorpha</taxon>
        <taxon>Strongyloidoidea</taxon>
        <taxon>Steinernematidae</taxon>
        <taxon>Steinernema</taxon>
    </lineage>
</organism>
<accession>A0A1I7ZMD3</accession>
<evidence type="ECO:0000313" key="2">
    <source>
        <dbReference type="WBParaSite" id="L893_g27907.t1"/>
    </source>
</evidence>
<name>A0A1I7ZMD3_9BILA</name>
<evidence type="ECO:0000313" key="1">
    <source>
        <dbReference type="Proteomes" id="UP000095287"/>
    </source>
</evidence>
<dbReference type="AlphaFoldDB" id="A0A1I7ZMD3"/>
<protein>
    <submittedName>
        <fullName evidence="2">COesterase domain-containing protein</fullName>
    </submittedName>
</protein>